<accession>A0A926FE72</accession>
<evidence type="ECO:0000256" key="5">
    <source>
        <dbReference type="ARBA" id="ARBA00048819"/>
    </source>
</evidence>
<keyword evidence="7" id="KW-1185">Reference proteome</keyword>
<dbReference type="Proteomes" id="UP000647416">
    <property type="component" value="Unassembled WGS sequence"/>
</dbReference>
<dbReference type="Pfam" id="PF04107">
    <property type="entry name" value="GCS2"/>
    <property type="match status" value="1"/>
</dbReference>
<comment type="catalytic activity">
    <reaction evidence="5">
        <text>L-cysteine + L-glutamate + ATP = gamma-L-glutamyl-L-cysteine + ADP + phosphate + H(+)</text>
        <dbReference type="Rhea" id="RHEA:13285"/>
        <dbReference type="ChEBI" id="CHEBI:15378"/>
        <dbReference type="ChEBI" id="CHEBI:29985"/>
        <dbReference type="ChEBI" id="CHEBI:30616"/>
        <dbReference type="ChEBI" id="CHEBI:35235"/>
        <dbReference type="ChEBI" id="CHEBI:43474"/>
        <dbReference type="ChEBI" id="CHEBI:58173"/>
        <dbReference type="ChEBI" id="CHEBI:456216"/>
        <dbReference type="EC" id="6.3.2.2"/>
    </reaction>
</comment>
<gene>
    <name evidence="6" type="ORF">H8706_09485</name>
</gene>
<dbReference type="PANTHER" id="PTHR34378:SF1">
    <property type="entry name" value="GLUTAMATE--CYSTEINE LIGASE, CHLOROPLASTIC"/>
    <property type="match status" value="1"/>
</dbReference>
<dbReference type="PANTHER" id="PTHR34378">
    <property type="entry name" value="GLUTAMATE--CYSTEINE LIGASE, CHLOROPLASTIC"/>
    <property type="match status" value="1"/>
</dbReference>
<protein>
    <recommendedName>
        <fullName evidence="1">glutamate--cysteine ligase</fullName>
        <ecNumber evidence="1">6.3.2.2</ecNumber>
    </recommendedName>
</protein>
<reference evidence="6" key="1">
    <citation type="submission" date="2020-08" db="EMBL/GenBank/DDBJ databases">
        <title>Genome public.</title>
        <authorList>
            <person name="Liu C."/>
            <person name="Sun Q."/>
        </authorList>
    </citation>
    <scope>NUCLEOTIDE SEQUENCE</scope>
    <source>
        <strain evidence="6">NSJ-50</strain>
    </source>
</reference>
<evidence type="ECO:0000313" key="7">
    <source>
        <dbReference type="Proteomes" id="UP000647416"/>
    </source>
</evidence>
<dbReference type="InterPro" id="IPR006336">
    <property type="entry name" value="GCS2"/>
</dbReference>
<comment type="caution">
    <text evidence="6">The sequence shown here is derived from an EMBL/GenBank/DDBJ whole genome shotgun (WGS) entry which is preliminary data.</text>
</comment>
<dbReference type="SUPFAM" id="SSF55931">
    <property type="entry name" value="Glutamine synthetase/guanido kinase"/>
    <property type="match status" value="1"/>
</dbReference>
<organism evidence="6 7">
    <name type="scientific">Qingrenia yutianensis</name>
    <dbReference type="NCBI Taxonomy" id="2763676"/>
    <lineage>
        <taxon>Bacteria</taxon>
        <taxon>Bacillati</taxon>
        <taxon>Bacillota</taxon>
        <taxon>Clostridia</taxon>
        <taxon>Eubacteriales</taxon>
        <taxon>Oscillospiraceae</taxon>
        <taxon>Qingrenia</taxon>
    </lineage>
</organism>
<evidence type="ECO:0000256" key="1">
    <source>
        <dbReference type="ARBA" id="ARBA00012220"/>
    </source>
</evidence>
<evidence type="ECO:0000256" key="2">
    <source>
        <dbReference type="ARBA" id="ARBA00022598"/>
    </source>
</evidence>
<dbReference type="AlphaFoldDB" id="A0A926FE72"/>
<proteinExistence type="predicted"/>
<keyword evidence="4" id="KW-0067">ATP-binding</keyword>
<evidence type="ECO:0000256" key="4">
    <source>
        <dbReference type="ARBA" id="ARBA00022840"/>
    </source>
</evidence>
<dbReference type="GO" id="GO:0005524">
    <property type="term" value="F:ATP binding"/>
    <property type="evidence" value="ECO:0007669"/>
    <property type="project" value="UniProtKB-KW"/>
</dbReference>
<dbReference type="GO" id="GO:0004357">
    <property type="term" value="F:glutamate-cysteine ligase activity"/>
    <property type="evidence" value="ECO:0007669"/>
    <property type="project" value="InterPro"/>
</dbReference>
<dbReference type="EMBL" id="JACRTE010000014">
    <property type="protein sequence ID" value="MBC8597097.1"/>
    <property type="molecule type" value="Genomic_DNA"/>
</dbReference>
<dbReference type="EC" id="6.3.2.2" evidence="1"/>
<dbReference type="InterPro" id="IPR035434">
    <property type="entry name" value="GCL_bact_plant"/>
</dbReference>
<keyword evidence="3" id="KW-0547">Nucleotide-binding</keyword>
<evidence type="ECO:0000313" key="6">
    <source>
        <dbReference type="EMBL" id="MBC8597097.1"/>
    </source>
</evidence>
<dbReference type="Gene3D" id="3.30.590.20">
    <property type="match status" value="1"/>
</dbReference>
<name>A0A926FE72_9FIRM</name>
<sequence>MSAKNLIYNHFFKKFENRKIGNVGCELEFPLVNKSGSDVDKAFARGIFDYFSNRGFKRAEDEGYFFENAHGDVISFDNSYNNFEFSLCYGNNLCEIKKRFDEYFAEAQNYFSRENYELIGRGTNPNKSTISQNRAEFSTYNMVDDFLKTYGKDTKFPDFPAYLSSVQTHLDVDLQTLPTAYTYFAKLDFVRAILFSNSPDFDKKGYRCYRDFLWEQSAFSKCSNITGKVDAEFETVDALVGYFLEKDMFNRKRDGKYEIFAPVNIKEYFENEKYGAKGDDIDCYLSFKNVEITARGTLEVRSDCTQPLNSSFAPCAFNLGILCNLDAAISDVDGFFDENSIAMSNTELRNIVVSGKKLNKICDEDILSDFVYDLVEIAAEALEKRGLGEEKLIEPLYKRAVTLKCPADAEYNNQNDTF</sequence>
<dbReference type="InterPro" id="IPR014746">
    <property type="entry name" value="Gln_synth/guanido_kin_cat_dom"/>
</dbReference>
<dbReference type="RefSeq" id="WP_262432431.1">
    <property type="nucleotide sequence ID" value="NZ_JACRTE010000014.1"/>
</dbReference>
<keyword evidence="2" id="KW-0436">Ligase</keyword>
<evidence type="ECO:0000256" key="3">
    <source>
        <dbReference type="ARBA" id="ARBA00022741"/>
    </source>
</evidence>
<dbReference type="GO" id="GO:0006750">
    <property type="term" value="P:glutathione biosynthetic process"/>
    <property type="evidence" value="ECO:0007669"/>
    <property type="project" value="InterPro"/>
</dbReference>